<dbReference type="SUPFAM" id="SSF55785">
    <property type="entry name" value="PYP-like sensor domain (PAS domain)"/>
    <property type="match status" value="1"/>
</dbReference>
<dbReference type="PROSITE" id="PS50113">
    <property type="entry name" value="PAC"/>
    <property type="match status" value="1"/>
</dbReference>
<dbReference type="PANTHER" id="PTHR42878:SF15">
    <property type="entry name" value="BACTERIOPHYTOCHROME"/>
    <property type="match status" value="1"/>
</dbReference>
<dbReference type="Gene3D" id="1.10.287.130">
    <property type="match status" value="1"/>
</dbReference>
<dbReference type="GO" id="GO:0000155">
    <property type="term" value="F:phosphorelay sensor kinase activity"/>
    <property type="evidence" value="ECO:0007669"/>
    <property type="project" value="InterPro"/>
</dbReference>
<feature type="coiled-coil region" evidence="7">
    <location>
        <begin position="347"/>
        <end position="378"/>
    </location>
</feature>
<feature type="transmembrane region" description="Helical" evidence="8">
    <location>
        <begin position="143"/>
        <end position="169"/>
    </location>
</feature>
<dbReference type="InterPro" id="IPR035965">
    <property type="entry name" value="PAS-like_dom_sf"/>
</dbReference>
<keyword evidence="8" id="KW-1133">Transmembrane helix</keyword>
<feature type="transmembrane region" description="Helical" evidence="8">
    <location>
        <begin position="39"/>
        <end position="59"/>
    </location>
</feature>
<dbReference type="PROSITE" id="PS50109">
    <property type="entry name" value="HIS_KIN"/>
    <property type="match status" value="1"/>
</dbReference>
<protein>
    <recommendedName>
        <fullName evidence="2">histidine kinase</fullName>
        <ecNumber evidence="2">2.7.13.3</ecNumber>
    </recommendedName>
</protein>
<name>A0A1I2EQ40_9BACT</name>
<dbReference type="GO" id="GO:0030295">
    <property type="term" value="F:protein kinase activator activity"/>
    <property type="evidence" value="ECO:0007669"/>
    <property type="project" value="TreeGrafter"/>
</dbReference>
<reference evidence="12 13" key="1">
    <citation type="submission" date="2016-10" db="EMBL/GenBank/DDBJ databases">
        <authorList>
            <person name="de Groot N.N."/>
        </authorList>
    </citation>
    <scope>NUCLEOTIDE SEQUENCE [LARGE SCALE GENOMIC DNA]</scope>
    <source>
        <strain evidence="12 13">CGMCC 1.9156</strain>
    </source>
</reference>
<evidence type="ECO:0000256" key="4">
    <source>
        <dbReference type="ARBA" id="ARBA00022679"/>
    </source>
</evidence>
<proteinExistence type="predicted"/>
<keyword evidence="7" id="KW-0175">Coiled coil</keyword>
<dbReference type="Pfam" id="PF16927">
    <property type="entry name" value="HisKA_7TM"/>
    <property type="match status" value="1"/>
</dbReference>
<evidence type="ECO:0000256" key="2">
    <source>
        <dbReference type="ARBA" id="ARBA00012438"/>
    </source>
</evidence>
<dbReference type="InterPro" id="IPR013656">
    <property type="entry name" value="PAS_4"/>
</dbReference>
<dbReference type="InterPro" id="IPR050351">
    <property type="entry name" value="BphY/WalK/GraS-like"/>
</dbReference>
<keyword evidence="6 8" id="KW-0472">Membrane</keyword>
<evidence type="ECO:0000256" key="8">
    <source>
        <dbReference type="SAM" id="Phobius"/>
    </source>
</evidence>
<evidence type="ECO:0000256" key="6">
    <source>
        <dbReference type="ARBA" id="ARBA00023136"/>
    </source>
</evidence>
<feature type="domain" description="Histidine kinase" evidence="9">
    <location>
        <begin position="381"/>
        <end position="597"/>
    </location>
</feature>
<dbReference type="InterPro" id="IPR031621">
    <property type="entry name" value="HisKA_7TM"/>
</dbReference>
<dbReference type="EC" id="2.7.13.3" evidence="2"/>
<dbReference type="InterPro" id="IPR005467">
    <property type="entry name" value="His_kinase_dom"/>
</dbReference>
<dbReference type="Gene3D" id="3.30.450.20">
    <property type="entry name" value="PAS domain"/>
    <property type="match status" value="1"/>
</dbReference>
<dbReference type="InterPro" id="IPR003661">
    <property type="entry name" value="HisK_dim/P_dom"/>
</dbReference>
<dbReference type="SMART" id="SM00091">
    <property type="entry name" value="PAS"/>
    <property type="match status" value="1"/>
</dbReference>
<dbReference type="NCBIfam" id="TIGR00229">
    <property type="entry name" value="sensory_box"/>
    <property type="match status" value="1"/>
</dbReference>
<accession>A0A1I2EQ40</accession>
<evidence type="ECO:0000259" key="10">
    <source>
        <dbReference type="PROSITE" id="PS50112"/>
    </source>
</evidence>
<dbReference type="InterPro" id="IPR004358">
    <property type="entry name" value="Sig_transdc_His_kin-like_C"/>
</dbReference>
<comment type="catalytic activity">
    <reaction evidence="1">
        <text>ATP + protein L-histidine = ADP + protein N-phospho-L-histidine.</text>
        <dbReference type="EC" id="2.7.13.3"/>
    </reaction>
</comment>
<dbReference type="Proteomes" id="UP000198964">
    <property type="component" value="Unassembled WGS sequence"/>
</dbReference>
<feature type="transmembrane region" description="Helical" evidence="8">
    <location>
        <begin position="6"/>
        <end position="32"/>
    </location>
</feature>
<dbReference type="PANTHER" id="PTHR42878">
    <property type="entry name" value="TWO-COMPONENT HISTIDINE KINASE"/>
    <property type="match status" value="1"/>
</dbReference>
<feature type="domain" description="PAC" evidence="11">
    <location>
        <begin position="303"/>
        <end position="356"/>
    </location>
</feature>
<keyword evidence="13" id="KW-1185">Reference proteome</keyword>
<dbReference type="InterPro" id="IPR003594">
    <property type="entry name" value="HATPase_dom"/>
</dbReference>
<dbReference type="RefSeq" id="WP_093918860.1">
    <property type="nucleotide sequence ID" value="NZ_FONW01000002.1"/>
</dbReference>
<feature type="transmembrane region" description="Helical" evidence="8">
    <location>
        <begin position="71"/>
        <end position="92"/>
    </location>
</feature>
<keyword evidence="8" id="KW-0812">Transmembrane</keyword>
<keyword evidence="5" id="KW-0418">Kinase</keyword>
<feature type="transmembrane region" description="Helical" evidence="8">
    <location>
        <begin position="212"/>
        <end position="229"/>
    </location>
</feature>
<evidence type="ECO:0000256" key="3">
    <source>
        <dbReference type="ARBA" id="ARBA00022553"/>
    </source>
</evidence>
<sequence>MKHEIGTYLISPLLLVLLFSGLAGLLISFYLLKYRKNPGTLFLSLMQFSTALWAFFYGLEYAATEIDLKIFWSKFSYIGIVFAPVFFYFFSLHFANKQHKLKRFIRYSLPAIAILFMVGVATNDYHHLHWQSYSISTDYNTTIYQYGILFWMVFAFNYFLLILSIANIVPLVFKFPENFQVQIALIITACIFPVIGNMMYVFDTSPIPGFDWTPIFFVFSGIMLSYINIRYGTFDLIPFARNKLLDTIPDGILVIDKFLRVADVNPAFLRLIREPKEEIIGRPLIDVFPKRTSLIEQLSQMKEIPPMELETVIDGQNHFMDMRISSLYDHQNNLSGRLVIFRDITEKTIYEQTISKANKQLKQEIREKEKLISDLDAFDHTVAHDLNNVIGAIVTSTDLLQYEIDSKNHENLEEIISLIKLSANKSFHVIKELLTLASVRQQDVRMERIDMQKIFEESEKRIEDMIKTSKATIIKPDDWPSAYGYGPWIEEVWVNFLSNAVKYGGKPPVIELGSTLFYSEKKIRYWIKDNGNGLTKDKQQKLFQKYERFNQTHIEGTGLGLSIVKRIIEKLGGDVGVLSNAIPGEGCIFYFTLPQEDPSKK</sequence>
<keyword evidence="4" id="KW-0808">Transferase</keyword>
<dbReference type="InterPro" id="IPR000700">
    <property type="entry name" value="PAS-assoc_C"/>
</dbReference>
<gene>
    <name evidence="12" type="ORF">SAMN05216283_102180</name>
</gene>
<dbReference type="Pfam" id="PF08448">
    <property type="entry name" value="PAS_4"/>
    <property type="match status" value="1"/>
</dbReference>
<dbReference type="Pfam" id="PF02518">
    <property type="entry name" value="HATPase_c"/>
    <property type="match status" value="1"/>
</dbReference>
<dbReference type="CDD" id="cd00130">
    <property type="entry name" value="PAS"/>
    <property type="match status" value="1"/>
</dbReference>
<evidence type="ECO:0000313" key="12">
    <source>
        <dbReference type="EMBL" id="SFE94843.1"/>
    </source>
</evidence>
<dbReference type="SMART" id="SM00387">
    <property type="entry name" value="HATPase_c"/>
    <property type="match status" value="1"/>
</dbReference>
<dbReference type="Gene3D" id="3.30.565.10">
    <property type="entry name" value="Histidine kinase-like ATPase, C-terminal domain"/>
    <property type="match status" value="1"/>
</dbReference>
<dbReference type="InterPro" id="IPR036097">
    <property type="entry name" value="HisK_dim/P_sf"/>
</dbReference>
<dbReference type="PROSITE" id="PS50112">
    <property type="entry name" value="PAS"/>
    <property type="match status" value="1"/>
</dbReference>
<evidence type="ECO:0000256" key="1">
    <source>
        <dbReference type="ARBA" id="ARBA00000085"/>
    </source>
</evidence>
<organism evidence="12 13">
    <name type="scientific">Sunxiuqinia elliptica</name>
    <dbReference type="NCBI Taxonomy" id="655355"/>
    <lineage>
        <taxon>Bacteria</taxon>
        <taxon>Pseudomonadati</taxon>
        <taxon>Bacteroidota</taxon>
        <taxon>Bacteroidia</taxon>
        <taxon>Marinilabiliales</taxon>
        <taxon>Prolixibacteraceae</taxon>
        <taxon>Sunxiuqinia</taxon>
    </lineage>
</organism>
<dbReference type="InterPro" id="IPR000014">
    <property type="entry name" value="PAS"/>
</dbReference>
<dbReference type="SUPFAM" id="SSF47384">
    <property type="entry name" value="Homodimeric domain of signal transducing histidine kinase"/>
    <property type="match status" value="1"/>
</dbReference>
<dbReference type="GO" id="GO:0016020">
    <property type="term" value="C:membrane"/>
    <property type="evidence" value="ECO:0007669"/>
    <property type="project" value="UniProtKB-SubCell"/>
</dbReference>
<feature type="domain" description="PAS" evidence="10">
    <location>
        <begin position="243"/>
        <end position="285"/>
    </location>
</feature>
<keyword evidence="3" id="KW-0597">Phosphoprotein</keyword>
<evidence type="ECO:0000259" key="9">
    <source>
        <dbReference type="PROSITE" id="PS50109"/>
    </source>
</evidence>
<dbReference type="EMBL" id="FONW01000002">
    <property type="protein sequence ID" value="SFE94843.1"/>
    <property type="molecule type" value="Genomic_DNA"/>
</dbReference>
<evidence type="ECO:0000256" key="5">
    <source>
        <dbReference type="ARBA" id="ARBA00022777"/>
    </source>
</evidence>
<dbReference type="AlphaFoldDB" id="A0A1I2EQ40"/>
<dbReference type="PRINTS" id="PR00344">
    <property type="entry name" value="BCTRLSENSOR"/>
</dbReference>
<feature type="transmembrane region" description="Helical" evidence="8">
    <location>
        <begin position="104"/>
        <end position="123"/>
    </location>
</feature>
<evidence type="ECO:0000313" key="13">
    <source>
        <dbReference type="Proteomes" id="UP000198964"/>
    </source>
</evidence>
<dbReference type="STRING" id="655355.SAMN05216283_102180"/>
<evidence type="ECO:0000256" key="7">
    <source>
        <dbReference type="SAM" id="Coils"/>
    </source>
</evidence>
<dbReference type="InterPro" id="IPR036890">
    <property type="entry name" value="HATPase_C_sf"/>
</dbReference>
<dbReference type="CDD" id="cd00082">
    <property type="entry name" value="HisKA"/>
    <property type="match status" value="1"/>
</dbReference>
<feature type="transmembrane region" description="Helical" evidence="8">
    <location>
        <begin position="181"/>
        <end position="200"/>
    </location>
</feature>
<dbReference type="SUPFAM" id="SSF55874">
    <property type="entry name" value="ATPase domain of HSP90 chaperone/DNA topoisomerase II/histidine kinase"/>
    <property type="match status" value="1"/>
</dbReference>
<dbReference type="GO" id="GO:0007234">
    <property type="term" value="P:osmosensory signaling via phosphorelay pathway"/>
    <property type="evidence" value="ECO:0007669"/>
    <property type="project" value="TreeGrafter"/>
</dbReference>
<dbReference type="GO" id="GO:0000156">
    <property type="term" value="F:phosphorelay response regulator activity"/>
    <property type="evidence" value="ECO:0007669"/>
    <property type="project" value="TreeGrafter"/>
</dbReference>
<evidence type="ECO:0000259" key="11">
    <source>
        <dbReference type="PROSITE" id="PS50113"/>
    </source>
</evidence>